<evidence type="ECO:0008006" key="4">
    <source>
        <dbReference type="Google" id="ProtNLM"/>
    </source>
</evidence>
<dbReference type="eggNOG" id="ENOG5031NHZ">
    <property type="taxonomic scope" value="Bacteria"/>
</dbReference>
<proteinExistence type="predicted"/>
<dbReference type="Gene3D" id="2.60.40.10">
    <property type="entry name" value="Immunoglobulins"/>
    <property type="match status" value="1"/>
</dbReference>
<dbReference type="Pfam" id="PF07610">
    <property type="entry name" value="DUF1573"/>
    <property type="match status" value="1"/>
</dbReference>
<dbReference type="KEGG" id="wvi:Weevi_1861"/>
<sequence length="122" mass="12861">MKKLLIVAGFALGIANVSAQQIGLASENVELGNVAVGSKTNAVMVIKNEGSKPLIIQKVQPSCGCTVPSFPTEPIAPGKTGEIKIQYAAGNVEGDFSKTVTIYSNDEKSPRKIFRVKGKTVK</sequence>
<dbReference type="EMBL" id="CP002455">
    <property type="protein sequence ID" value="ADX68549.1"/>
    <property type="molecule type" value="Genomic_DNA"/>
</dbReference>
<feature type="chain" id="PRO_5003257872" description="DUF1573 domain-containing protein" evidence="1">
    <location>
        <begin position="20"/>
        <end position="122"/>
    </location>
</feature>
<dbReference type="AlphaFoldDB" id="F0P0Q0"/>
<reference evidence="3" key="2">
    <citation type="journal article" date="2011" name="Stand. Genomic Sci.">
        <title>Complete genome sequence of Weeksella virosa type strain (9751T).</title>
        <authorList>
            <person name="Lang E."/>
            <person name="Teshima H."/>
            <person name="Lucas S."/>
            <person name="Lapidus A."/>
            <person name="Hammon N."/>
            <person name="Deshpande S."/>
            <person name="Nolan M."/>
            <person name="Cheng J."/>
            <person name="Pitluck S."/>
            <person name="Liolios K."/>
            <person name="Pagani I."/>
            <person name="Mikhailova N."/>
            <person name="Ivanova N."/>
            <person name="Mavromatis K."/>
            <person name="Pati A."/>
            <person name="Tapia R."/>
            <person name="Han C."/>
            <person name="Goodwin L."/>
            <person name="Chen A."/>
            <person name="Palaniappan K."/>
            <person name="Land M."/>
            <person name="Hauser L."/>
            <person name="Chang Y."/>
            <person name="Jeffries C."/>
            <person name="Brambilla E."/>
            <person name="Kopitz M."/>
            <person name="Rohde M."/>
            <person name="Goker M."/>
            <person name="Tindall B."/>
            <person name="Detter J."/>
            <person name="Woyke T."/>
            <person name="Bristow J."/>
            <person name="Eisen J."/>
            <person name="Markowitz V."/>
            <person name="Hugenholtz P."/>
            <person name="Klenk H."/>
            <person name="Kyrpides N."/>
        </authorList>
    </citation>
    <scope>NUCLEOTIDE SEQUENCE [LARGE SCALE GENOMIC DNA]</scope>
    <source>
        <strain evidence="3">ATCC 43766 / DSM 16922 / JCM 21250 / NBRC 16016 / NCTC 11634 / CL345/78</strain>
    </source>
</reference>
<dbReference type="Proteomes" id="UP000008641">
    <property type="component" value="Chromosome"/>
</dbReference>
<feature type="signal peptide" evidence="1">
    <location>
        <begin position="1"/>
        <end position="19"/>
    </location>
</feature>
<reference evidence="2 3" key="1">
    <citation type="journal article" date="2011" name="Stand. Genomic Sci.">
        <title>Complete genome sequence of Weeksella virosa type strain (9751).</title>
        <authorList>
            <person name="Lang E."/>
            <person name="Teshima H."/>
            <person name="Lucas S."/>
            <person name="Lapidus A."/>
            <person name="Hammon N."/>
            <person name="Deshpande S."/>
            <person name="Nolan M."/>
            <person name="Cheng J.F."/>
            <person name="Pitluck S."/>
            <person name="Liolios K."/>
            <person name="Pagani I."/>
            <person name="Mikhailova N."/>
            <person name="Ivanova N."/>
            <person name="Mavromatis K."/>
            <person name="Pati A."/>
            <person name="Tapia R."/>
            <person name="Han C."/>
            <person name="Goodwin L."/>
            <person name="Chen A."/>
            <person name="Palaniappan K."/>
            <person name="Land M."/>
            <person name="Hauser L."/>
            <person name="Chang Y.J."/>
            <person name="Jeffries C.D."/>
            <person name="Brambilla E.M."/>
            <person name="Kopitz M."/>
            <person name="Rohde M."/>
            <person name="Goker M."/>
            <person name="Tindall B.J."/>
            <person name="Detter J.C."/>
            <person name="Woyke T."/>
            <person name="Bristow J."/>
            <person name="Eisen J.A."/>
            <person name="Markowitz V."/>
            <person name="Hugenholtz P."/>
            <person name="Klenk H.P."/>
            <person name="Kyrpides N.C."/>
        </authorList>
    </citation>
    <scope>NUCLEOTIDE SEQUENCE [LARGE SCALE GENOMIC DNA]</scope>
    <source>
        <strain evidence="3">ATCC 43766 / DSM 16922 / JCM 21250 / NBRC 16016 / NCTC 11634 / CL345/78</strain>
    </source>
</reference>
<dbReference type="PANTHER" id="PTHR37833:SF1">
    <property type="entry name" value="SIGNAL PEPTIDE PROTEIN"/>
    <property type="match status" value="1"/>
</dbReference>
<evidence type="ECO:0000313" key="3">
    <source>
        <dbReference type="Proteomes" id="UP000008641"/>
    </source>
</evidence>
<dbReference type="InterPro" id="IPR011467">
    <property type="entry name" value="DUF1573"/>
</dbReference>
<dbReference type="InterPro" id="IPR013783">
    <property type="entry name" value="Ig-like_fold"/>
</dbReference>
<organism evidence="2 3">
    <name type="scientific">Weeksella virosa (strain ATCC 43766 / DSM 16922 / JCM 21250 / CCUG 30538 / CDC 9751 / IAM 14551 / NBRC 16016 / NCTC 11634 / CL345/78)</name>
    <dbReference type="NCBI Taxonomy" id="865938"/>
    <lineage>
        <taxon>Bacteria</taxon>
        <taxon>Pseudomonadati</taxon>
        <taxon>Bacteroidota</taxon>
        <taxon>Flavobacteriia</taxon>
        <taxon>Flavobacteriales</taxon>
        <taxon>Weeksellaceae</taxon>
        <taxon>Weeksella</taxon>
    </lineage>
</organism>
<dbReference type="OrthoDB" id="826619at2"/>
<keyword evidence="3" id="KW-1185">Reference proteome</keyword>
<protein>
    <recommendedName>
        <fullName evidence="4">DUF1573 domain-containing protein</fullName>
    </recommendedName>
</protein>
<keyword evidence="1" id="KW-0732">Signal</keyword>
<gene>
    <name evidence="2" type="ordered locus">Weevi_1861</name>
</gene>
<evidence type="ECO:0000256" key="1">
    <source>
        <dbReference type="SAM" id="SignalP"/>
    </source>
</evidence>
<dbReference type="HOGENOM" id="CLU_122784_1_0_10"/>
<dbReference type="PANTHER" id="PTHR37833">
    <property type="entry name" value="LIPOPROTEIN-RELATED"/>
    <property type="match status" value="1"/>
</dbReference>
<name>F0P0Q0_WEEVC</name>
<dbReference type="RefSeq" id="WP_013598938.1">
    <property type="nucleotide sequence ID" value="NC_015144.1"/>
</dbReference>
<evidence type="ECO:0000313" key="2">
    <source>
        <dbReference type="EMBL" id="ADX68549.1"/>
    </source>
</evidence>
<dbReference type="STRING" id="865938.Weevi_1861"/>
<accession>F0P0Q0</accession>